<evidence type="ECO:0000313" key="3">
    <source>
        <dbReference type="Proteomes" id="UP000278807"/>
    </source>
</evidence>
<feature type="compositionally biased region" description="Polar residues" evidence="1">
    <location>
        <begin position="84"/>
        <end position="93"/>
    </location>
</feature>
<accession>A0A0R3T9P9</accession>
<name>A0A0R3T9P9_RODNA</name>
<dbReference type="WBParaSite" id="HNAJ_0000378801-mRNA-1">
    <property type="protein sequence ID" value="HNAJ_0000378801-mRNA-1"/>
    <property type="gene ID" value="HNAJ_0000378801"/>
</dbReference>
<evidence type="ECO:0000313" key="2">
    <source>
        <dbReference type="EMBL" id="VDN99645.1"/>
    </source>
</evidence>
<feature type="compositionally biased region" description="Polar residues" evidence="1">
    <location>
        <begin position="60"/>
        <end position="76"/>
    </location>
</feature>
<protein>
    <submittedName>
        <fullName evidence="4">CKK domain-containing protein</fullName>
    </submittedName>
</protein>
<dbReference type="EMBL" id="UZAE01002347">
    <property type="protein sequence ID" value="VDN99645.1"/>
    <property type="molecule type" value="Genomic_DNA"/>
</dbReference>
<dbReference type="Proteomes" id="UP000278807">
    <property type="component" value="Unassembled WGS sequence"/>
</dbReference>
<sequence>MPRHSPTNQRRKRFFQLFRIPSSSAADSSSQFVTSDAVHGAPAGGGQRLRFIHFKKATSEGYNQEGPSERTNTTPRNHLFHSLKSGNNTSRGIASSGKMGNVQQVPVSY</sequence>
<gene>
    <name evidence="2" type="ORF">HNAJ_LOCUS3786</name>
</gene>
<keyword evidence="3" id="KW-1185">Reference proteome</keyword>
<evidence type="ECO:0000313" key="4">
    <source>
        <dbReference type="WBParaSite" id="HNAJ_0000378801-mRNA-1"/>
    </source>
</evidence>
<organism evidence="4">
    <name type="scientific">Rodentolepis nana</name>
    <name type="common">Dwarf tapeworm</name>
    <name type="synonym">Hymenolepis nana</name>
    <dbReference type="NCBI Taxonomy" id="102285"/>
    <lineage>
        <taxon>Eukaryota</taxon>
        <taxon>Metazoa</taxon>
        <taxon>Spiralia</taxon>
        <taxon>Lophotrochozoa</taxon>
        <taxon>Platyhelminthes</taxon>
        <taxon>Cestoda</taxon>
        <taxon>Eucestoda</taxon>
        <taxon>Cyclophyllidea</taxon>
        <taxon>Hymenolepididae</taxon>
        <taxon>Rodentolepis</taxon>
    </lineage>
</organism>
<reference evidence="4" key="1">
    <citation type="submission" date="2017-02" db="UniProtKB">
        <authorList>
            <consortium name="WormBaseParasite"/>
        </authorList>
    </citation>
    <scope>IDENTIFICATION</scope>
</reference>
<feature type="region of interest" description="Disordered" evidence="1">
    <location>
        <begin position="58"/>
        <end position="109"/>
    </location>
</feature>
<dbReference type="AlphaFoldDB" id="A0A0R3T9P9"/>
<proteinExistence type="predicted"/>
<evidence type="ECO:0000256" key="1">
    <source>
        <dbReference type="SAM" id="MobiDB-lite"/>
    </source>
</evidence>
<reference evidence="2 3" key="2">
    <citation type="submission" date="2018-11" db="EMBL/GenBank/DDBJ databases">
        <authorList>
            <consortium name="Pathogen Informatics"/>
        </authorList>
    </citation>
    <scope>NUCLEOTIDE SEQUENCE [LARGE SCALE GENOMIC DNA]</scope>
</reference>